<gene>
    <name evidence="2" type="ORF">WJX81_001065</name>
</gene>
<accession>A0AAW1SIS4</accession>
<dbReference type="AlphaFoldDB" id="A0AAW1SIS4"/>
<feature type="compositionally biased region" description="Basic and acidic residues" evidence="1">
    <location>
        <begin position="38"/>
        <end position="64"/>
    </location>
</feature>
<evidence type="ECO:0000256" key="1">
    <source>
        <dbReference type="SAM" id="MobiDB-lite"/>
    </source>
</evidence>
<feature type="compositionally biased region" description="Basic and acidic residues" evidence="1">
    <location>
        <begin position="214"/>
        <end position="223"/>
    </location>
</feature>
<dbReference type="EMBL" id="JALJOU010000002">
    <property type="protein sequence ID" value="KAK9845740.1"/>
    <property type="molecule type" value="Genomic_DNA"/>
</dbReference>
<feature type="compositionally biased region" description="Basic and acidic residues" evidence="1">
    <location>
        <begin position="189"/>
        <end position="200"/>
    </location>
</feature>
<proteinExistence type="predicted"/>
<feature type="region of interest" description="Disordered" evidence="1">
    <location>
        <begin position="38"/>
        <end position="66"/>
    </location>
</feature>
<protein>
    <submittedName>
        <fullName evidence="2">Uncharacterized protein</fullName>
    </submittedName>
</protein>
<evidence type="ECO:0000313" key="3">
    <source>
        <dbReference type="Proteomes" id="UP001445335"/>
    </source>
</evidence>
<name>A0AAW1SIS4_9CHLO</name>
<sequence length="261" mass="27170">MQEQQSKIKDMNQLLTDAESRLAGAMELTKVRQEHDMLLEQERKQAQEALDKAEAEASKSHGAAEAECNMEAAKAVVQAARNAVVAKERKASNLEALVEELKEKVEQNARLWGNVSVSLQAAKANALAGGLGGMAAGRKMHSRAPPAASQPTPRVAAQKKSRFASMSATTLAESGGGCGYGVGLTAGMDDDHTSPPKDDSGGGGGAVPSAPHRQPKEPKAEGRRRNKAAARAGAAAGQAPWSMPSAAADIFGTASVDPYTF</sequence>
<evidence type="ECO:0000313" key="2">
    <source>
        <dbReference type="EMBL" id="KAK9845740.1"/>
    </source>
</evidence>
<comment type="caution">
    <text evidence="2">The sequence shown here is derived from an EMBL/GenBank/DDBJ whole genome shotgun (WGS) entry which is preliminary data.</text>
</comment>
<feature type="compositionally biased region" description="Low complexity" evidence="1">
    <location>
        <begin position="229"/>
        <end position="239"/>
    </location>
</feature>
<keyword evidence="3" id="KW-1185">Reference proteome</keyword>
<organism evidence="2 3">
    <name type="scientific">Elliptochloris bilobata</name>
    <dbReference type="NCBI Taxonomy" id="381761"/>
    <lineage>
        <taxon>Eukaryota</taxon>
        <taxon>Viridiplantae</taxon>
        <taxon>Chlorophyta</taxon>
        <taxon>core chlorophytes</taxon>
        <taxon>Trebouxiophyceae</taxon>
        <taxon>Trebouxiophyceae incertae sedis</taxon>
        <taxon>Elliptochloris clade</taxon>
        <taxon>Elliptochloris</taxon>
    </lineage>
</organism>
<feature type="region of interest" description="Disordered" evidence="1">
    <location>
        <begin position="183"/>
        <end position="245"/>
    </location>
</feature>
<reference evidence="2 3" key="1">
    <citation type="journal article" date="2024" name="Nat. Commun.">
        <title>Phylogenomics reveals the evolutionary origins of lichenization in chlorophyte algae.</title>
        <authorList>
            <person name="Puginier C."/>
            <person name="Libourel C."/>
            <person name="Otte J."/>
            <person name="Skaloud P."/>
            <person name="Haon M."/>
            <person name="Grisel S."/>
            <person name="Petersen M."/>
            <person name="Berrin J.G."/>
            <person name="Delaux P.M."/>
            <person name="Dal Grande F."/>
            <person name="Keller J."/>
        </authorList>
    </citation>
    <scope>NUCLEOTIDE SEQUENCE [LARGE SCALE GENOMIC DNA]</scope>
    <source>
        <strain evidence="2 3">SAG 245.80</strain>
    </source>
</reference>
<dbReference type="Proteomes" id="UP001445335">
    <property type="component" value="Unassembled WGS sequence"/>
</dbReference>
<feature type="region of interest" description="Disordered" evidence="1">
    <location>
        <begin position="136"/>
        <end position="168"/>
    </location>
</feature>